<comment type="similarity">
    <text evidence="2">Belongs to the DsbB family. BdbC subfamily.</text>
</comment>
<comment type="caution">
    <text evidence="13">The sequence shown here is derived from an EMBL/GenBank/DDBJ whole genome shotgun (WGS) entry which is preliminary data.</text>
</comment>
<keyword evidence="4 12" id="KW-0812">Transmembrane</keyword>
<dbReference type="EMBL" id="JBHOMY010000035">
    <property type="protein sequence ID" value="MFC1457897.1"/>
    <property type="molecule type" value="Genomic_DNA"/>
</dbReference>
<organism evidence="13 14">
    <name type="scientific">Microvirga arabica</name>
    <dbReference type="NCBI Taxonomy" id="1128671"/>
    <lineage>
        <taxon>Bacteria</taxon>
        <taxon>Pseudomonadati</taxon>
        <taxon>Pseudomonadota</taxon>
        <taxon>Alphaproteobacteria</taxon>
        <taxon>Hyphomicrobiales</taxon>
        <taxon>Methylobacteriaceae</taxon>
        <taxon>Microvirga</taxon>
    </lineage>
</organism>
<evidence type="ECO:0000256" key="6">
    <source>
        <dbReference type="ARBA" id="ARBA00022989"/>
    </source>
</evidence>
<keyword evidence="3" id="KW-0813">Transport</keyword>
<dbReference type="Proteomes" id="UP001593940">
    <property type="component" value="Unassembled WGS sequence"/>
</dbReference>
<feature type="transmembrane region" description="Helical" evidence="12">
    <location>
        <begin position="85"/>
        <end position="107"/>
    </location>
</feature>
<keyword evidence="8 12" id="KW-0472">Membrane</keyword>
<dbReference type="InterPro" id="IPR023380">
    <property type="entry name" value="DsbB-like_sf"/>
</dbReference>
<keyword evidence="11" id="KW-0676">Redox-active center</keyword>
<dbReference type="InterPro" id="IPR003752">
    <property type="entry name" value="DiS_bond_form_DsbB/BdbC"/>
</dbReference>
<dbReference type="SUPFAM" id="SSF158442">
    <property type="entry name" value="DsbB-like"/>
    <property type="match status" value="1"/>
</dbReference>
<evidence type="ECO:0000256" key="8">
    <source>
        <dbReference type="ARBA" id="ARBA00023136"/>
    </source>
</evidence>
<dbReference type="PANTHER" id="PTHR43469:SF1">
    <property type="entry name" value="SPBETA PROPHAGE-DERIVED DISULFIDE BOND FORMATION PROTEIN B"/>
    <property type="match status" value="1"/>
</dbReference>
<dbReference type="InterPro" id="IPR012187">
    <property type="entry name" value="Disulphide_bond_form_BdbC"/>
</dbReference>
<keyword evidence="5" id="KW-0249">Electron transport</keyword>
<sequence>MSQPATTRHVTMPDGLLTTAGRHTWAYLFTAWIIALAATAGALFIGEVMGQTPCNLCWHQRVFMFPLAVILAVATFREDTGIWRYALPIAGLGWLIAAFHSLLYAGITPEAIKPCGQGPSCSSADMTVLGLPLPYLSLAAFTAIAVLLIPASRKKSNV</sequence>
<feature type="transmembrane region" description="Helical" evidence="12">
    <location>
        <begin position="58"/>
        <end position="76"/>
    </location>
</feature>
<evidence type="ECO:0000256" key="7">
    <source>
        <dbReference type="ARBA" id="ARBA00023002"/>
    </source>
</evidence>
<name>A0ABV6Y9F0_9HYPH</name>
<evidence type="ECO:0000256" key="3">
    <source>
        <dbReference type="ARBA" id="ARBA00022448"/>
    </source>
</evidence>
<feature type="transmembrane region" description="Helical" evidence="12">
    <location>
        <begin position="25"/>
        <end position="46"/>
    </location>
</feature>
<accession>A0ABV6Y9F0</accession>
<proteinExistence type="inferred from homology"/>
<feature type="transmembrane region" description="Helical" evidence="12">
    <location>
        <begin position="127"/>
        <end position="149"/>
    </location>
</feature>
<evidence type="ECO:0000256" key="10">
    <source>
        <dbReference type="ARBA" id="ARBA00023186"/>
    </source>
</evidence>
<dbReference type="Pfam" id="PF02600">
    <property type="entry name" value="DsbB"/>
    <property type="match status" value="1"/>
</dbReference>
<keyword evidence="6 12" id="KW-1133">Transmembrane helix</keyword>
<keyword evidence="10" id="KW-0143">Chaperone</keyword>
<reference evidence="13 14" key="1">
    <citation type="submission" date="2024-09" db="EMBL/GenBank/DDBJ databases">
        <title>Nodulacao em especies de Leguminosae Basais da Amazonia e Caracterizacao dos Rizobios e Bacterias Associadas aos Nodulos.</title>
        <authorList>
            <person name="Jambeiro I.C.A."/>
            <person name="Lopes I.S."/>
            <person name="Aguiar E.R.G.R."/>
            <person name="Santos A.F.J."/>
            <person name="Dos Santos J.M.F."/>
            <person name="Gross E."/>
        </authorList>
    </citation>
    <scope>NUCLEOTIDE SEQUENCE [LARGE SCALE GENOMIC DNA]</scope>
    <source>
        <strain evidence="13 14">BRUESC1165</strain>
    </source>
</reference>
<dbReference type="PIRSF" id="PIRSF036659">
    <property type="entry name" value="BdbC"/>
    <property type="match status" value="1"/>
</dbReference>
<keyword evidence="7" id="KW-0560">Oxidoreductase</keyword>
<dbReference type="PANTHER" id="PTHR43469">
    <property type="entry name" value="DISULFIDE FORMATION PROTEIN-RELATED"/>
    <property type="match status" value="1"/>
</dbReference>
<evidence type="ECO:0000313" key="13">
    <source>
        <dbReference type="EMBL" id="MFC1457897.1"/>
    </source>
</evidence>
<protein>
    <submittedName>
        <fullName evidence="13">Disulfide bond formation protein B</fullName>
    </submittedName>
</protein>
<gene>
    <name evidence="13" type="ORF">ACETIH_14470</name>
</gene>
<evidence type="ECO:0000256" key="5">
    <source>
        <dbReference type="ARBA" id="ARBA00022982"/>
    </source>
</evidence>
<evidence type="ECO:0000313" key="14">
    <source>
        <dbReference type="Proteomes" id="UP001593940"/>
    </source>
</evidence>
<evidence type="ECO:0000256" key="11">
    <source>
        <dbReference type="ARBA" id="ARBA00023284"/>
    </source>
</evidence>
<evidence type="ECO:0000256" key="4">
    <source>
        <dbReference type="ARBA" id="ARBA00022692"/>
    </source>
</evidence>
<evidence type="ECO:0000256" key="12">
    <source>
        <dbReference type="SAM" id="Phobius"/>
    </source>
</evidence>
<evidence type="ECO:0000256" key="1">
    <source>
        <dbReference type="ARBA" id="ARBA00004141"/>
    </source>
</evidence>
<evidence type="ECO:0000256" key="2">
    <source>
        <dbReference type="ARBA" id="ARBA00007602"/>
    </source>
</evidence>
<keyword evidence="9" id="KW-1015">Disulfide bond</keyword>
<evidence type="ECO:0000256" key="9">
    <source>
        <dbReference type="ARBA" id="ARBA00023157"/>
    </source>
</evidence>
<keyword evidence="14" id="KW-1185">Reference proteome</keyword>
<comment type="subcellular location">
    <subcellularLocation>
        <location evidence="1">Membrane</location>
        <topology evidence="1">Multi-pass membrane protein</topology>
    </subcellularLocation>
</comment>
<dbReference type="RefSeq" id="WP_246205705.1">
    <property type="nucleotide sequence ID" value="NZ_JBHOMY010000035.1"/>
</dbReference>
<dbReference type="Gene3D" id="1.20.1550.10">
    <property type="entry name" value="DsbB-like"/>
    <property type="match status" value="1"/>
</dbReference>